<dbReference type="Proteomes" id="UP000823561">
    <property type="component" value="Chromosome 8"/>
</dbReference>
<reference evidence="2" key="1">
    <citation type="submission" date="2020-10" db="EMBL/GenBank/DDBJ databases">
        <title>Chromosome-scale genome assembly of the Allis shad, Alosa alosa.</title>
        <authorList>
            <person name="Margot Z."/>
            <person name="Christophe K."/>
            <person name="Cabau C."/>
            <person name="Louis A."/>
            <person name="Berthelot C."/>
            <person name="Parey E."/>
            <person name="Roest Crollius H."/>
            <person name="Montfort J."/>
            <person name="Robinson-Rechavi M."/>
            <person name="Bucao C."/>
            <person name="Bouchez O."/>
            <person name="Gislard M."/>
            <person name="Lluch J."/>
            <person name="Milhes M."/>
            <person name="Lampietro C."/>
            <person name="Lopez Roques C."/>
            <person name="Donnadieu C."/>
            <person name="Braasch I."/>
            <person name="Desvignes T."/>
            <person name="Postlethwait J."/>
            <person name="Bobe J."/>
            <person name="Guiguen Y."/>
        </authorList>
    </citation>
    <scope>NUCLEOTIDE SEQUENCE</scope>
    <source>
        <strain evidence="2">M-15738</strain>
        <tissue evidence="2">Blood</tissue>
    </source>
</reference>
<dbReference type="AlphaFoldDB" id="A0AAV6GNN3"/>
<protein>
    <submittedName>
        <fullName evidence="2">Uncharacterized protein</fullName>
    </submittedName>
</protein>
<keyword evidence="3" id="KW-1185">Reference proteome</keyword>
<gene>
    <name evidence="2" type="ORF">AALO_G00109180</name>
</gene>
<organism evidence="2 3">
    <name type="scientific">Alosa alosa</name>
    <name type="common">allis shad</name>
    <dbReference type="NCBI Taxonomy" id="278164"/>
    <lineage>
        <taxon>Eukaryota</taxon>
        <taxon>Metazoa</taxon>
        <taxon>Chordata</taxon>
        <taxon>Craniata</taxon>
        <taxon>Vertebrata</taxon>
        <taxon>Euteleostomi</taxon>
        <taxon>Actinopterygii</taxon>
        <taxon>Neopterygii</taxon>
        <taxon>Teleostei</taxon>
        <taxon>Clupei</taxon>
        <taxon>Clupeiformes</taxon>
        <taxon>Clupeoidei</taxon>
        <taxon>Clupeidae</taxon>
        <taxon>Alosa</taxon>
    </lineage>
</organism>
<proteinExistence type="predicted"/>
<evidence type="ECO:0000313" key="3">
    <source>
        <dbReference type="Proteomes" id="UP000823561"/>
    </source>
</evidence>
<accession>A0AAV6GNN3</accession>
<dbReference type="EMBL" id="JADWDJ010000008">
    <property type="protein sequence ID" value="KAG5276739.1"/>
    <property type="molecule type" value="Genomic_DNA"/>
</dbReference>
<feature type="region of interest" description="Disordered" evidence="1">
    <location>
        <begin position="32"/>
        <end position="67"/>
    </location>
</feature>
<evidence type="ECO:0000313" key="2">
    <source>
        <dbReference type="EMBL" id="KAG5276739.1"/>
    </source>
</evidence>
<evidence type="ECO:0000256" key="1">
    <source>
        <dbReference type="SAM" id="MobiDB-lite"/>
    </source>
</evidence>
<comment type="caution">
    <text evidence="2">The sequence shown here is derived from an EMBL/GenBank/DDBJ whole genome shotgun (WGS) entry which is preliminary data.</text>
</comment>
<name>A0AAV6GNN3_9TELE</name>
<sequence length="67" mass="7635">MTGLRNSLSAENRHWGPRTVLLDYKDGPYCGGRRLDSDQSPPSHFKETNKTNRGCRLNIDSKHTDSF</sequence>